<organism evidence="1 2">
    <name type="scientific">Solanum pinnatisectum</name>
    <name type="common">tansyleaf nightshade</name>
    <dbReference type="NCBI Taxonomy" id="50273"/>
    <lineage>
        <taxon>Eukaryota</taxon>
        <taxon>Viridiplantae</taxon>
        <taxon>Streptophyta</taxon>
        <taxon>Embryophyta</taxon>
        <taxon>Tracheophyta</taxon>
        <taxon>Spermatophyta</taxon>
        <taxon>Magnoliopsida</taxon>
        <taxon>eudicotyledons</taxon>
        <taxon>Gunneridae</taxon>
        <taxon>Pentapetalae</taxon>
        <taxon>asterids</taxon>
        <taxon>lamiids</taxon>
        <taxon>Solanales</taxon>
        <taxon>Solanaceae</taxon>
        <taxon>Solanoideae</taxon>
        <taxon>Solaneae</taxon>
        <taxon>Solanum</taxon>
    </lineage>
</organism>
<proteinExistence type="predicted"/>
<protein>
    <submittedName>
        <fullName evidence="1">Uncharacterized protein</fullName>
    </submittedName>
</protein>
<sequence>MGRNEAHSEFKPSKVLLQLRINTFSLKILPNPKEEKANRRLRLTLMSLASNVAPSQGYKDKILDCFTAATAN</sequence>
<dbReference type="AlphaFoldDB" id="A0AAV9KRT0"/>
<dbReference type="Proteomes" id="UP001311915">
    <property type="component" value="Unassembled WGS sequence"/>
</dbReference>
<evidence type="ECO:0000313" key="1">
    <source>
        <dbReference type="EMBL" id="KAK4716001.1"/>
    </source>
</evidence>
<reference evidence="1 2" key="1">
    <citation type="submission" date="2023-10" db="EMBL/GenBank/DDBJ databases">
        <title>Genome-Wide Identification Analysis in wild type Solanum Pinnatisectum Reveals Some Genes Defensing Phytophthora Infestans.</title>
        <authorList>
            <person name="Sun C."/>
        </authorList>
    </citation>
    <scope>NUCLEOTIDE SEQUENCE [LARGE SCALE GENOMIC DNA]</scope>
    <source>
        <strain evidence="1">LQN</strain>
        <tissue evidence="1">Leaf</tissue>
    </source>
</reference>
<gene>
    <name evidence="1" type="ORF">R3W88_014339</name>
</gene>
<keyword evidence="2" id="KW-1185">Reference proteome</keyword>
<accession>A0AAV9KRT0</accession>
<dbReference type="EMBL" id="JAWPEI010000009">
    <property type="protein sequence ID" value="KAK4716001.1"/>
    <property type="molecule type" value="Genomic_DNA"/>
</dbReference>
<name>A0AAV9KRT0_9SOLN</name>
<evidence type="ECO:0000313" key="2">
    <source>
        <dbReference type="Proteomes" id="UP001311915"/>
    </source>
</evidence>
<comment type="caution">
    <text evidence="1">The sequence shown here is derived from an EMBL/GenBank/DDBJ whole genome shotgun (WGS) entry which is preliminary data.</text>
</comment>